<name>A0A238D196_THIDL</name>
<dbReference type="AlphaFoldDB" id="A0A238D196"/>
<dbReference type="InterPro" id="IPR013785">
    <property type="entry name" value="Aldolase_TIM"/>
</dbReference>
<protein>
    <recommendedName>
        <fullName evidence="11">Probable nicotinate-nucleotide pyrophosphorylase [carboxylating]</fullName>
        <ecNumber evidence="5">2.4.2.19</ecNumber>
    </recommendedName>
    <alternativeName>
        <fullName evidence="9">Quinolinate phosphoribosyltransferase [decarboxylating]</fullName>
    </alternativeName>
</protein>
<dbReference type="EC" id="2.4.2.19" evidence="5"/>
<dbReference type="InterPro" id="IPR037128">
    <property type="entry name" value="Quinolinate_PRibosylTase_N_sf"/>
</dbReference>
<dbReference type="PIRSF" id="PIRSF006250">
    <property type="entry name" value="NadC_ModD"/>
    <property type="match status" value="1"/>
</dbReference>
<evidence type="ECO:0000259" key="13">
    <source>
        <dbReference type="Pfam" id="PF01729"/>
    </source>
</evidence>
<dbReference type="FunFam" id="3.20.20.70:FF:000030">
    <property type="entry name" value="Nicotinate-nucleotide pyrophosphorylase, carboxylating"/>
    <property type="match status" value="1"/>
</dbReference>
<keyword evidence="16" id="KW-1185">Reference proteome</keyword>
<evidence type="ECO:0000259" key="14">
    <source>
        <dbReference type="Pfam" id="PF02749"/>
    </source>
</evidence>
<dbReference type="Proteomes" id="UP000214566">
    <property type="component" value="Unassembled WGS sequence"/>
</dbReference>
<dbReference type="GO" id="GO:0009435">
    <property type="term" value="P:NAD+ biosynthetic process"/>
    <property type="evidence" value="ECO:0007669"/>
    <property type="project" value="UniProtKB-UniPathway"/>
</dbReference>
<dbReference type="Pfam" id="PF02749">
    <property type="entry name" value="QRPTase_N"/>
    <property type="match status" value="1"/>
</dbReference>
<comment type="function">
    <text evidence="1">Involved in the catabolism of quinolinic acid (QA).</text>
</comment>
<dbReference type="Gene3D" id="3.20.20.70">
    <property type="entry name" value="Aldolase class I"/>
    <property type="match status" value="1"/>
</dbReference>
<dbReference type="InterPro" id="IPR036068">
    <property type="entry name" value="Nicotinate_pribotase-like_C"/>
</dbReference>
<evidence type="ECO:0000256" key="12">
    <source>
        <dbReference type="PIRNR" id="PIRNR006250"/>
    </source>
</evidence>
<proteinExistence type="inferred from homology"/>
<dbReference type="Pfam" id="PF01729">
    <property type="entry name" value="QRPTase_C"/>
    <property type="match status" value="1"/>
</dbReference>
<evidence type="ECO:0000256" key="7">
    <source>
        <dbReference type="ARBA" id="ARBA00022676"/>
    </source>
</evidence>
<evidence type="ECO:0000256" key="9">
    <source>
        <dbReference type="ARBA" id="ARBA00033102"/>
    </source>
</evidence>
<dbReference type="SUPFAM" id="SSF54675">
    <property type="entry name" value="Nicotinate/Quinolinate PRTase N-terminal domain-like"/>
    <property type="match status" value="1"/>
</dbReference>
<dbReference type="NCBIfam" id="TIGR00078">
    <property type="entry name" value="nadC"/>
    <property type="match status" value="1"/>
</dbReference>
<keyword evidence="6" id="KW-0662">Pyridine nucleotide biosynthesis</keyword>
<evidence type="ECO:0000256" key="8">
    <source>
        <dbReference type="ARBA" id="ARBA00022679"/>
    </source>
</evidence>
<evidence type="ECO:0000256" key="1">
    <source>
        <dbReference type="ARBA" id="ARBA00003237"/>
    </source>
</evidence>
<dbReference type="Gene3D" id="3.90.1170.20">
    <property type="entry name" value="Quinolinate phosphoribosyl transferase, N-terminal domain"/>
    <property type="match status" value="1"/>
</dbReference>
<dbReference type="PANTHER" id="PTHR32179">
    <property type="entry name" value="NICOTINATE-NUCLEOTIDE PYROPHOSPHORYLASE [CARBOXYLATING]"/>
    <property type="match status" value="1"/>
</dbReference>
<dbReference type="InterPro" id="IPR022412">
    <property type="entry name" value="Quinolinate_PRibosylTrfase_N"/>
</dbReference>
<reference evidence="15 16" key="1">
    <citation type="submission" date="2016-06" db="EMBL/GenBank/DDBJ databases">
        <authorList>
            <person name="Kjaerup R.B."/>
            <person name="Dalgaard T.S."/>
            <person name="Juul-Madsen H.R."/>
        </authorList>
    </citation>
    <scope>NUCLEOTIDE SEQUENCE [LARGE SCALE GENOMIC DNA]</scope>
    <source>
        <strain evidence="15 16">DSM 16361</strain>
    </source>
</reference>
<dbReference type="OrthoDB" id="9782546at2"/>
<sequence>MHESHETLEQARARNVRDALIEDLGPVDWTARLVPQARRVTGTVIAKESAVLAGRSWFDDCLRYCDPEVEIEWLTAEGDRTVAGAEICRFRGNARALLSAERSALNFLQMLSSVATTTKRYVDEIQGVSPNPRGCRILDTRKTLPGLRHAQKYAVRVGGGMNHRMGLWDAMLIKENHIAAAGGVGKALEAARSLSANVPLQIEVEDLNELREALDAGAEHILLDDFTLDAMTLACEINANHAELEVSGGVNLATIRTIAATGVDRISIGRLTKDVQAVDLSIRLHVEDGNDGR</sequence>
<evidence type="ECO:0000313" key="15">
    <source>
        <dbReference type="EMBL" id="SBP86970.1"/>
    </source>
</evidence>
<comment type="similarity">
    <text evidence="3 12">Belongs to the NadC/ModD family.</text>
</comment>
<dbReference type="GO" id="GO:0005737">
    <property type="term" value="C:cytoplasm"/>
    <property type="evidence" value="ECO:0007669"/>
    <property type="project" value="TreeGrafter"/>
</dbReference>
<keyword evidence="8 12" id="KW-0808">Transferase</keyword>
<comment type="pathway">
    <text evidence="2">Cofactor biosynthesis; NAD(+) biosynthesis; nicotinate D-ribonucleotide from quinolinate: step 1/1.</text>
</comment>
<evidence type="ECO:0000256" key="11">
    <source>
        <dbReference type="ARBA" id="ARBA00069173"/>
    </source>
</evidence>
<organism evidence="15 16">
    <name type="scientific">Thiomonas delicata</name>
    <name type="common">Thiomonas cuprina</name>
    <dbReference type="NCBI Taxonomy" id="364030"/>
    <lineage>
        <taxon>Bacteria</taxon>
        <taxon>Pseudomonadati</taxon>
        <taxon>Pseudomonadota</taxon>
        <taxon>Betaproteobacteria</taxon>
        <taxon>Burkholderiales</taxon>
        <taxon>Thiomonas</taxon>
    </lineage>
</organism>
<dbReference type="InterPro" id="IPR004393">
    <property type="entry name" value="NadC"/>
</dbReference>
<dbReference type="EMBL" id="FLMQ01000045">
    <property type="protein sequence ID" value="SBP86970.1"/>
    <property type="molecule type" value="Genomic_DNA"/>
</dbReference>
<evidence type="ECO:0000256" key="10">
    <source>
        <dbReference type="ARBA" id="ARBA00047445"/>
    </source>
</evidence>
<feature type="domain" description="Quinolinate phosphoribosyl transferase C-terminal" evidence="13">
    <location>
        <begin position="114"/>
        <end position="282"/>
    </location>
</feature>
<evidence type="ECO:0000256" key="5">
    <source>
        <dbReference type="ARBA" id="ARBA00011944"/>
    </source>
</evidence>
<accession>A0A238D196</accession>
<dbReference type="InterPro" id="IPR027277">
    <property type="entry name" value="NadC/ModD"/>
</dbReference>
<gene>
    <name evidence="15" type="primary">nadC</name>
    <name evidence="15" type="ORF">THIARS_50218</name>
</gene>
<evidence type="ECO:0000256" key="2">
    <source>
        <dbReference type="ARBA" id="ARBA00004893"/>
    </source>
</evidence>
<dbReference type="InterPro" id="IPR002638">
    <property type="entry name" value="Quinolinate_PRibosylTrfase_C"/>
</dbReference>
<evidence type="ECO:0000256" key="4">
    <source>
        <dbReference type="ARBA" id="ARBA00011218"/>
    </source>
</evidence>
<comment type="subunit">
    <text evidence="4">Hexamer formed by 3 homodimers.</text>
</comment>
<dbReference type="GO" id="GO:0004514">
    <property type="term" value="F:nicotinate-nucleotide diphosphorylase (carboxylating) activity"/>
    <property type="evidence" value="ECO:0007669"/>
    <property type="project" value="UniProtKB-EC"/>
</dbReference>
<evidence type="ECO:0000313" key="16">
    <source>
        <dbReference type="Proteomes" id="UP000214566"/>
    </source>
</evidence>
<dbReference type="PANTHER" id="PTHR32179:SF3">
    <property type="entry name" value="NICOTINATE-NUCLEOTIDE PYROPHOSPHORYLASE [CARBOXYLATING]"/>
    <property type="match status" value="1"/>
</dbReference>
<comment type="catalytic activity">
    <reaction evidence="10">
        <text>nicotinate beta-D-ribonucleotide + CO2 + diphosphate = quinolinate + 5-phospho-alpha-D-ribose 1-diphosphate + 2 H(+)</text>
        <dbReference type="Rhea" id="RHEA:12733"/>
        <dbReference type="ChEBI" id="CHEBI:15378"/>
        <dbReference type="ChEBI" id="CHEBI:16526"/>
        <dbReference type="ChEBI" id="CHEBI:29959"/>
        <dbReference type="ChEBI" id="CHEBI:33019"/>
        <dbReference type="ChEBI" id="CHEBI:57502"/>
        <dbReference type="ChEBI" id="CHEBI:58017"/>
        <dbReference type="EC" id="2.4.2.19"/>
    </reaction>
</comment>
<dbReference type="GO" id="GO:0034213">
    <property type="term" value="P:quinolinate catabolic process"/>
    <property type="evidence" value="ECO:0007669"/>
    <property type="project" value="TreeGrafter"/>
</dbReference>
<dbReference type="SUPFAM" id="SSF51690">
    <property type="entry name" value="Nicotinate/Quinolinate PRTase C-terminal domain-like"/>
    <property type="match status" value="1"/>
</dbReference>
<feature type="domain" description="Quinolinate phosphoribosyl transferase N-terminal" evidence="14">
    <location>
        <begin position="30"/>
        <end position="112"/>
    </location>
</feature>
<dbReference type="CDD" id="cd01572">
    <property type="entry name" value="QPRTase"/>
    <property type="match status" value="1"/>
</dbReference>
<evidence type="ECO:0000256" key="3">
    <source>
        <dbReference type="ARBA" id="ARBA00009400"/>
    </source>
</evidence>
<keyword evidence="7 12" id="KW-0328">Glycosyltransferase</keyword>
<dbReference type="FunFam" id="3.90.1170.20:FF:000001">
    <property type="entry name" value="Nicotinate-nucleotide diphosphorylase (Carboxylating)"/>
    <property type="match status" value="1"/>
</dbReference>
<evidence type="ECO:0000256" key="6">
    <source>
        <dbReference type="ARBA" id="ARBA00022642"/>
    </source>
</evidence>
<dbReference type="UniPathway" id="UPA00253">
    <property type="reaction ID" value="UER00331"/>
</dbReference>
<dbReference type="RefSeq" id="WP_094159377.1">
    <property type="nucleotide sequence ID" value="NZ_LT592170.1"/>
</dbReference>